<dbReference type="Pfam" id="PF00027">
    <property type="entry name" value="cNMP_binding"/>
    <property type="match status" value="1"/>
</dbReference>
<dbReference type="RefSeq" id="WP_023223075.1">
    <property type="nucleotide sequence ID" value="NZ_CP077405.1"/>
</dbReference>
<dbReference type="Gene3D" id="2.60.120.10">
    <property type="entry name" value="Jelly Rolls"/>
    <property type="match status" value="1"/>
</dbReference>
<dbReference type="InterPro" id="IPR050397">
    <property type="entry name" value="Env_Response_Regulators"/>
</dbReference>
<evidence type="ECO:0000256" key="1">
    <source>
        <dbReference type="ARBA" id="ARBA00023015"/>
    </source>
</evidence>
<reference evidence="6 7" key="1">
    <citation type="submission" date="2017-03" db="EMBL/GenBank/DDBJ databases">
        <authorList>
            <person name="Afonso C.L."/>
            <person name="Miller P.J."/>
            <person name="Scott M.A."/>
            <person name="Spackman E."/>
            <person name="Goraichik I."/>
            <person name="Dimitrov K.M."/>
            <person name="Suarez D.L."/>
            <person name="Swayne D.E."/>
        </authorList>
    </citation>
    <scope>NUCLEOTIDE SEQUENCE [LARGE SCALE GENOMIC DNA]</scope>
    <source>
        <strain evidence="6 7">ATCC 51113</strain>
    </source>
</reference>
<dbReference type="Pfam" id="PF13545">
    <property type="entry name" value="HTH_Crp_2"/>
    <property type="match status" value="1"/>
</dbReference>
<dbReference type="SMART" id="SM00100">
    <property type="entry name" value="cNMP"/>
    <property type="match status" value="1"/>
</dbReference>
<dbReference type="PROSITE" id="PS51063">
    <property type="entry name" value="HTH_CRP_2"/>
    <property type="match status" value="1"/>
</dbReference>
<dbReference type="InterPro" id="IPR012318">
    <property type="entry name" value="HTH_CRP"/>
</dbReference>
<dbReference type="InterPro" id="IPR036390">
    <property type="entry name" value="WH_DNA-bd_sf"/>
</dbReference>
<evidence type="ECO:0000313" key="7">
    <source>
        <dbReference type="Proteomes" id="UP000192573"/>
    </source>
</evidence>
<feature type="domain" description="Cyclic nucleotide-binding" evidence="4">
    <location>
        <begin position="23"/>
        <end position="102"/>
    </location>
</feature>
<dbReference type="PANTHER" id="PTHR24567">
    <property type="entry name" value="CRP FAMILY TRANSCRIPTIONAL REGULATORY PROTEIN"/>
    <property type="match status" value="1"/>
</dbReference>
<keyword evidence="1" id="KW-0805">Transcription regulation</keyword>
<organism evidence="6 7">
    <name type="scientific">Citrobacter braakii</name>
    <dbReference type="NCBI Taxonomy" id="57706"/>
    <lineage>
        <taxon>Bacteria</taxon>
        <taxon>Pseudomonadati</taxon>
        <taxon>Pseudomonadota</taxon>
        <taxon>Gammaproteobacteria</taxon>
        <taxon>Enterobacterales</taxon>
        <taxon>Enterobacteriaceae</taxon>
        <taxon>Citrobacter</taxon>
        <taxon>Citrobacter freundii complex</taxon>
    </lineage>
</organism>
<dbReference type="EMBL" id="NAEW01000015">
    <property type="protein sequence ID" value="OQM39971.1"/>
    <property type="molecule type" value="Genomic_DNA"/>
</dbReference>
<dbReference type="SUPFAM" id="SSF46785">
    <property type="entry name" value="Winged helix' DNA-binding domain"/>
    <property type="match status" value="1"/>
</dbReference>
<dbReference type="Proteomes" id="UP000192573">
    <property type="component" value="Unassembled WGS sequence"/>
</dbReference>
<dbReference type="InterPro" id="IPR018490">
    <property type="entry name" value="cNMP-bd_dom_sf"/>
</dbReference>
<evidence type="ECO:0000256" key="2">
    <source>
        <dbReference type="ARBA" id="ARBA00023125"/>
    </source>
</evidence>
<gene>
    <name evidence="6" type="ORF">BZK42_22240</name>
</gene>
<dbReference type="InterPro" id="IPR036388">
    <property type="entry name" value="WH-like_DNA-bd_sf"/>
</dbReference>
<evidence type="ECO:0008006" key="8">
    <source>
        <dbReference type="Google" id="ProtNLM"/>
    </source>
</evidence>
<proteinExistence type="predicted"/>
<evidence type="ECO:0000259" key="4">
    <source>
        <dbReference type="PROSITE" id="PS50042"/>
    </source>
</evidence>
<dbReference type="SUPFAM" id="SSF51206">
    <property type="entry name" value="cAMP-binding domain-like"/>
    <property type="match status" value="1"/>
</dbReference>
<keyword evidence="3" id="KW-0804">Transcription</keyword>
<dbReference type="GO" id="GO:0005829">
    <property type="term" value="C:cytosol"/>
    <property type="evidence" value="ECO:0007669"/>
    <property type="project" value="TreeGrafter"/>
</dbReference>
<dbReference type="Gene3D" id="1.10.10.10">
    <property type="entry name" value="Winged helix-like DNA-binding domain superfamily/Winged helix DNA-binding domain"/>
    <property type="match status" value="1"/>
</dbReference>
<protein>
    <recommendedName>
        <fullName evidence="8">Crp/Fnr family transcriptional regulator</fullName>
    </recommendedName>
</protein>
<dbReference type="GO" id="GO:0003700">
    <property type="term" value="F:DNA-binding transcription factor activity"/>
    <property type="evidence" value="ECO:0007669"/>
    <property type="project" value="TreeGrafter"/>
</dbReference>
<keyword evidence="2" id="KW-0238">DNA-binding</keyword>
<dbReference type="AlphaFoldDB" id="A0A1V8NU77"/>
<dbReference type="InterPro" id="IPR000595">
    <property type="entry name" value="cNMP-bd_dom"/>
</dbReference>
<comment type="caution">
    <text evidence="6">The sequence shown here is derived from an EMBL/GenBank/DDBJ whole genome shotgun (WGS) entry which is preliminary data.</text>
</comment>
<dbReference type="InterPro" id="IPR014710">
    <property type="entry name" value="RmlC-like_jellyroll"/>
</dbReference>
<evidence type="ECO:0000259" key="5">
    <source>
        <dbReference type="PROSITE" id="PS51063"/>
    </source>
</evidence>
<sequence length="234" mass="27080">MTIINARSMMLADAVQLLKSTRLLEGIRSELYERLMQEGVFIRLENKQAIFHQGEEADFWYLVLNGQVNTLRYGRNGEELVYQHRLRGQLLATLVMFMPEGRYPVHAWASMPSLVCRWPRRMLHQFCLTQPDIGIRLLSSAGEMLQQAMDNIESFSLCTLEQRVARYLLKVSETQGRHITFSVTQRLLAHQLGIRTETLNRLLAQWKKTGVIHGMGNNLYLHDMDFLIKTSGKT</sequence>
<dbReference type="SMART" id="SM00419">
    <property type="entry name" value="HTH_CRP"/>
    <property type="match status" value="1"/>
</dbReference>
<dbReference type="PANTHER" id="PTHR24567:SF26">
    <property type="entry name" value="REGULATORY PROTEIN YEIL"/>
    <property type="match status" value="1"/>
</dbReference>
<accession>A0A1V8NU77</accession>
<dbReference type="GO" id="GO:0003677">
    <property type="term" value="F:DNA binding"/>
    <property type="evidence" value="ECO:0007669"/>
    <property type="project" value="UniProtKB-KW"/>
</dbReference>
<dbReference type="CDD" id="cd00038">
    <property type="entry name" value="CAP_ED"/>
    <property type="match status" value="1"/>
</dbReference>
<evidence type="ECO:0000313" key="6">
    <source>
        <dbReference type="EMBL" id="OQM39971.1"/>
    </source>
</evidence>
<evidence type="ECO:0000256" key="3">
    <source>
        <dbReference type="ARBA" id="ARBA00023163"/>
    </source>
</evidence>
<dbReference type="PROSITE" id="PS50042">
    <property type="entry name" value="CNMP_BINDING_3"/>
    <property type="match status" value="1"/>
</dbReference>
<name>A0A1V8NU77_CITBR</name>
<feature type="domain" description="HTH crp-type" evidence="5">
    <location>
        <begin position="158"/>
        <end position="225"/>
    </location>
</feature>